<reference evidence="4" key="1">
    <citation type="submission" date="2022-02" db="EMBL/GenBank/DDBJ databases">
        <authorList>
            <person name="Leng L."/>
        </authorList>
    </citation>
    <scope>NUCLEOTIDE SEQUENCE</scope>
    <source>
        <strain evidence="4">JI</strain>
    </source>
</reference>
<organism evidence="4 5">
    <name type="scientific">Pelotomaculum isophthalicicum JI</name>
    <dbReference type="NCBI Taxonomy" id="947010"/>
    <lineage>
        <taxon>Bacteria</taxon>
        <taxon>Bacillati</taxon>
        <taxon>Bacillota</taxon>
        <taxon>Clostridia</taxon>
        <taxon>Eubacteriales</taxon>
        <taxon>Desulfotomaculaceae</taxon>
        <taxon>Pelotomaculum</taxon>
    </lineage>
</organism>
<comment type="caution">
    <text evidence="2">Lacks conserved residue(s) required for the propagation of feature annotation.</text>
</comment>
<evidence type="ECO:0000313" key="5">
    <source>
        <dbReference type="Proteomes" id="UP001154312"/>
    </source>
</evidence>
<dbReference type="EMBL" id="JAKOAV010000013">
    <property type="protein sequence ID" value="MDF9408415.1"/>
    <property type="molecule type" value="Genomic_DNA"/>
</dbReference>
<evidence type="ECO:0000313" key="4">
    <source>
        <dbReference type="EMBL" id="MDF9408415.1"/>
    </source>
</evidence>
<sequence>MDDIASDLGISKKTIYKYFISKKSLIGAVVD</sequence>
<dbReference type="AlphaFoldDB" id="A0A9X4H1W2"/>
<dbReference type="InterPro" id="IPR009057">
    <property type="entry name" value="Homeodomain-like_sf"/>
</dbReference>
<dbReference type="Proteomes" id="UP001154312">
    <property type="component" value="Unassembled WGS sequence"/>
</dbReference>
<keyword evidence="1 2" id="KW-0238">DNA-binding</keyword>
<evidence type="ECO:0000256" key="1">
    <source>
        <dbReference type="ARBA" id="ARBA00023125"/>
    </source>
</evidence>
<name>A0A9X4H1W2_9FIRM</name>
<proteinExistence type="predicted"/>
<dbReference type="Gene3D" id="1.10.357.10">
    <property type="entry name" value="Tetracycline Repressor, domain 2"/>
    <property type="match status" value="1"/>
</dbReference>
<protein>
    <submittedName>
        <fullName evidence="4">TetR/AcrR family transcriptional regulator</fullName>
    </submittedName>
</protein>
<evidence type="ECO:0000256" key="2">
    <source>
        <dbReference type="PROSITE-ProRule" id="PRU00335"/>
    </source>
</evidence>
<dbReference type="Pfam" id="PF00440">
    <property type="entry name" value="TetR_N"/>
    <property type="match status" value="1"/>
</dbReference>
<accession>A0A9X4H1W2</accession>
<evidence type="ECO:0000259" key="3">
    <source>
        <dbReference type="PROSITE" id="PS50977"/>
    </source>
</evidence>
<dbReference type="GO" id="GO:0003677">
    <property type="term" value="F:DNA binding"/>
    <property type="evidence" value="ECO:0007669"/>
    <property type="project" value="UniProtKB-UniRule"/>
</dbReference>
<gene>
    <name evidence="4" type="ORF">L7E55_08595</name>
</gene>
<dbReference type="SUPFAM" id="SSF46689">
    <property type="entry name" value="Homeodomain-like"/>
    <property type="match status" value="1"/>
</dbReference>
<keyword evidence="5" id="KW-1185">Reference proteome</keyword>
<dbReference type="PROSITE" id="PS50977">
    <property type="entry name" value="HTH_TETR_2"/>
    <property type="match status" value="1"/>
</dbReference>
<comment type="caution">
    <text evidence="4">The sequence shown here is derived from an EMBL/GenBank/DDBJ whole genome shotgun (WGS) entry which is preliminary data.</text>
</comment>
<feature type="domain" description="HTH tetR-type" evidence="3">
    <location>
        <begin position="1"/>
        <end position="31"/>
    </location>
</feature>
<dbReference type="InterPro" id="IPR001647">
    <property type="entry name" value="HTH_TetR"/>
</dbReference>